<feature type="chain" id="PRO_5005191229" description="TLDc domain-containing protein" evidence="1">
    <location>
        <begin position="22"/>
        <end position="123"/>
    </location>
</feature>
<evidence type="ECO:0000256" key="1">
    <source>
        <dbReference type="SAM" id="SignalP"/>
    </source>
</evidence>
<dbReference type="PhylomeDB" id="A0A0G4GZG4"/>
<evidence type="ECO:0000259" key="2">
    <source>
        <dbReference type="Pfam" id="PF07534"/>
    </source>
</evidence>
<dbReference type="Proteomes" id="UP000041254">
    <property type="component" value="Unassembled WGS sequence"/>
</dbReference>
<proteinExistence type="predicted"/>
<accession>A0A0G4GZG4</accession>
<organism evidence="3 4">
    <name type="scientific">Vitrella brassicaformis (strain CCMP3155)</name>
    <dbReference type="NCBI Taxonomy" id="1169540"/>
    <lineage>
        <taxon>Eukaryota</taxon>
        <taxon>Sar</taxon>
        <taxon>Alveolata</taxon>
        <taxon>Colpodellida</taxon>
        <taxon>Vitrellaceae</taxon>
        <taxon>Vitrella</taxon>
    </lineage>
</organism>
<dbReference type="VEuPathDB" id="CryptoDB:Vbra_22418"/>
<keyword evidence="1" id="KW-0732">Signal</keyword>
<name>A0A0G4GZG4_VITBC</name>
<evidence type="ECO:0000313" key="4">
    <source>
        <dbReference type="Proteomes" id="UP000041254"/>
    </source>
</evidence>
<dbReference type="EMBL" id="CDMY01000895">
    <property type="protein sequence ID" value="CEM36483.1"/>
    <property type="molecule type" value="Genomic_DNA"/>
</dbReference>
<dbReference type="AlphaFoldDB" id="A0A0G4GZG4"/>
<protein>
    <recommendedName>
        <fullName evidence="2">TLDc domain-containing protein</fullName>
    </recommendedName>
</protein>
<feature type="domain" description="TLDc" evidence="2">
    <location>
        <begin position="42"/>
        <end position="109"/>
    </location>
</feature>
<reference evidence="3 4" key="1">
    <citation type="submission" date="2014-11" db="EMBL/GenBank/DDBJ databases">
        <authorList>
            <person name="Zhu J."/>
            <person name="Qi W."/>
            <person name="Song R."/>
        </authorList>
    </citation>
    <scope>NUCLEOTIDE SEQUENCE [LARGE SCALE GENOMIC DNA]</scope>
</reference>
<dbReference type="InterPro" id="IPR006571">
    <property type="entry name" value="TLDc_dom"/>
</dbReference>
<sequence length="123" mass="13157">MATVLMMVILCVASTTVATEARPTQQVRLRGLQVSPPDNTSLSASEYEALLALLGGNDTTPLTSLYRTSMHGTTYGDLLDRVGDTKPLVLVIRSGPYVFGVYVSADIQEPDDPTLAKATRNAN</sequence>
<feature type="signal peptide" evidence="1">
    <location>
        <begin position="1"/>
        <end position="21"/>
    </location>
</feature>
<dbReference type="InParanoid" id="A0A0G4GZG4"/>
<dbReference type="Pfam" id="PF07534">
    <property type="entry name" value="TLD"/>
    <property type="match status" value="1"/>
</dbReference>
<evidence type="ECO:0000313" key="3">
    <source>
        <dbReference type="EMBL" id="CEM36483.1"/>
    </source>
</evidence>
<gene>
    <name evidence="3" type="ORF">Vbra_22418</name>
</gene>
<keyword evidence="4" id="KW-1185">Reference proteome</keyword>